<dbReference type="RefSeq" id="WP_211143880.1">
    <property type="nucleotide sequence ID" value="NZ_JAEEGB010000026.1"/>
</dbReference>
<protein>
    <submittedName>
        <fullName evidence="9">Phosphatase PAP2 family protein</fullName>
    </submittedName>
</protein>
<evidence type="ECO:0000256" key="5">
    <source>
        <dbReference type="ARBA" id="ARBA00022989"/>
    </source>
</evidence>
<evidence type="ECO:0000313" key="10">
    <source>
        <dbReference type="Proteomes" id="UP000622687"/>
    </source>
</evidence>
<keyword evidence="3 7" id="KW-0812">Transmembrane</keyword>
<feature type="transmembrane region" description="Helical" evidence="7">
    <location>
        <begin position="28"/>
        <end position="50"/>
    </location>
</feature>
<feature type="domain" description="Phosphatidic acid phosphatase type 2/haloperoxidase" evidence="8">
    <location>
        <begin position="58"/>
        <end position="168"/>
    </location>
</feature>
<dbReference type="InterPro" id="IPR036938">
    <property type="entry name" value="PAP2/HPO_sf"/>
</dbReference>
<dbReference type="PANTHER" id="PTHR14969">
    <property type="entry name" value="SPHINGOSINE-1-PHOSPHATE PHOSPHOHYDROLASE"/>
    <property type="match status" value="1"/>
</dbReference>
<evidence type="ECO:0000256" key="7">
    <source>
        <dbReference type="SAM" id="Phobius"/>
    </source>
</evidence>
<keyword evidence="10" id="KW-1185">Reference proteome</keyword>
<feature type="transmembrane region" description="Helical" evidence="7">
    <location>
        <begin position="152"/>
        <end position="171"/>
    </location>
</feature>
<feature type="transmembrane region" description="Helical" evidence="7">
    <location>
        <begin position="127"/>
        <end position="145"/>
    </location>
</feature>
<dbReference type="GO" id="GO:0016787">
    <property type="term" value="F:hydrolase activity"/>
    <property type="evidence" value="ECO:0007669"/>
    <property type="project" value="UniProtKB-KW"/>
</dbReference>
<dbReference type="SUPFAM" id="SSF48317">
    <property type="entry name" value="Acid phosphatase/Vanadium-dependent haloperoxidase"/>
    <property type="match status" value="1"/>
</dbReference>
<comment type="caution">
    <text evidence="9">The sequence shown here is derived from an EMBL/GenBank/DDBJ whole genome shotgun (WGS) entry which is preliminary data.</text>
</comment>
<evidence type="ECO:0000256" key="4">
    <source>
        <dbReference type="ARBA" id="ARBA00022801"/>
    </source>
</evidence>
<evidence type="ECO:0000256" key="1">
    <source>
        <dbReference type="ARBA" id="ARBA00004651"/>
    </source>
</evidence>
<dbReference type="PANTHER" id="PTHR14969:SF62">
    <property type="entry name" value="DECAPRENYLPHOSPHORYL-5-PHOSPHORIBOSE PHOSPHATASE RV3807C-RELATED"/>
    <property type="match status" value="1"/>
</dbReference>
<comment type="subcellular location">
    <subcellularLocation>
        <location evidence="1">Cell membrane</location>
        <topology evidence="1">Multi-pass membrane protein</topology>
    </subcellularLocation>
</comment>
<keyword evidence="2" id="KW-1003">Cell membrane</keyword>
<evidence type="ECO:0000256" key="6">
    <source>
        <dbReference type="ARBA" id="ARBA00023136"/>
    </source>
</evidence>
<dbReference type="SMART" id="SM00014">
    <property type="entry name" value="acidPPc"/>
    <property type="match status" value="1"/>
</dbReference>
<keyword evidence="5 7" id="KW-1133">Transmembrane helix</keyword>
<sequence length="189" mass="21373">MMSYLQNIDIKMLDLLNKKFRCTILDKIMPLITAMGNGGIVWVIISIYLISNDNYRAEGYMLITSLIVTTIIGEGIIKHLIKRTRPFVTMKENKLLISKPITYSFPSGHTASSFAAAGIFIMMNNRLSIFVLILASLIAFSRIYLNVHYPTDVVTGIVLGLLCSILVINIFNSEIIDYLNLVYKCLTYY</sequence>
<evidence type="ECO:0000256" key="2">
    <source>
        <dbReference type="ARBA" id="ARBA00022475"/>
    </source>
</evidence>
<name>A0A934I1C2_9CLOT</name>
<organism evidence="9 10">
    <name type="scientific">Clostridium aciditolerans</name>
    <dbReference type="NCBI Taxonomy" id="339861"/>
    <lineage>
        <taxon>Bacteria</taxon>
        <taxon>Bacillati</taxon>
        <taxon>Bacillota</taxon>
        <taxon>Clostridia</taxon>
        <taxon>Eubacteriales</taxon>
        <taxon>Clostridiaceae</taxon>
        <taxon>Clostridium</taxon>
    </lineage>
</organism>
<accession>A0A934I1C2</accession>
<dbReference type="EMBL" id="JAEEGB010000026">
    <property type="protein sequence ID" value="MBI6874508.1"/>
    <property type="molecule type" value="Genomic_DNA"/>
</dbReference>
<dbReference type="GO" id="GO:0005886">
    <property type="term" value="C:plasma membrane"/>
    <property type="evidence" value="ECO:0007669"/>
    <property type="project" value="UniProtKB-SubCell"/>
</dbReference>
<dbReference type="InterPro" id="IPR000326">
    <property type="entry name" value="PAP2/HPO"/>
</dbReference>
<gene>
    <name evidence="9" type="ORF">I6U51_17685</name>
</gene>
<dbReference type="Pfam" id="PF01569">
    <property type="entry name" value="PAP2"/>
    <property type="match status" value="1"/>
</dbReference>
<evidence type="ECO:0000313" key="9">
    <source>
        <dbReference type="EMBL" id="MBI6874508.1"/>
    </source>
</evidence>
<dbReference type="Proteomes" id="UP000622687">
    <property type="component" value="Unassembled WGS sequence"/>
</dbReference>
<keyword evidence="4" id="KW-0378">Hydrolase</keyword>
<reference evidence="9" key="1">
    <citation type="submission" date="2020-12" db="EMBL/GenBank/DDBJ databases">
        <title>Clostridium thailandense sp. nov., a novel acetogenic bacterium isolated from peat land soil in Thailand.</title>
        <authorList>
            <person name="Chaikitkaew S."/>
            <person name="Birkeland N.K."/>
        </authorList>
    </citation>
    <scope>NUCLEOTIDE SEQUENCE</scope>
    <source>
        <strain evidence="9">DSM 17425</strain>
    </source>
</reference>
<evidence type="ECO:0000259" key="8">
    <source>
        <dbReference type="SMART" id="SM00014"/>
    </source>
</evidence>
<keyword evidence="6 7" id="KW-0472">Membrane</keyword>
<feature type="transmembrane region" description="Helical" evidence="7">
    <location>
        <begin position="62"/>
        <end position="81"/>
    </location>
</feature>
<proteinExistence type="predicted"/>
<dbReference type="AlphaFoldDB" id="A0A934I1C2"/>
<evidence type="ECO:0000256" key="3">
    <source>
        <dbReference type="ARBA" id="ARBA00022692"/>
    </source>
</evidence>
<dbReference type="Gene3D" id="1.20.144.10">
    <property type="entry name" value="Phosphatidic acid phosphatase type 2/haloperoxidase"/>
    <property type="match status" value="1"/>
</dbReference>